<reference evidence="2 3" key="1">
    <citation type="submission" date="2018-10" db="EMBL/GenBank/DDBJ databases">
        <title>Phylogenomics of Brevibacillus.</title>
        <authorList>
            <person name="Dunlap C."/>
        </authorList>
    </citation>
    <scope>NUCLEOTIDE SEQUENCE [LARGE SCALE GENOMIC DNA]</scope>
    <source>
        <strain evidence="2 3">JCM 15716</strain>
    </source>
</reference>
<dbReference type="EMBL" id="RHHQ01000002">
    <property type="protein sequence ID" value="RNB92666.1"/>
    <property type="molecule type" value="Genomic_DNA"/>
</dbReference>
<dbReference type="AlphaFoldDB" id="A0A3M8DX03"/>
<dbReference type="OrthoDB" id="1907642at2"/>
<evidence type="ECO:0000256" key="1">
    <source>
        <dbReference type="SAM" id="MobiDB-lite"/>
    </source>
</evidence>
<keyword evidence="3" id="KW-1185">Reference proteome</keyword>
<dbReference type="NCBIfam" id="TIGR04399">
    <property type="entry name" value="acc_Sec_SLAP"/>
    <property type="match status" value="1"/>
</dbReference>
<protein>
    <submittedName>
        <fullName evidence="2">Accessory Sec system S-layer assembly protein</fullName>
    </submittedName>
</protein>
<gene>
    <name evidence="2" type="ORF">EDM56_00535</name>
</gene>
<dbReference type="InterPro" id="IPR030910">
    <property type="entry name" value="SLAP_dom"/>
</dbReference>
<dbReference type="RefSeq" id="WP_122915923.1">
    <property type="nucleotide sequence ID" value="NZ_RHHQ01000002.1"/>
</dbReference>
<comment type="caution">
    <text evidence="2">The sequence shown here is derived from an EMBL/GenBank/DDBJ whole genome shotgun (WGS) entry which is preliminary data.</text>
</comment>
<sequence length="313" mass="35182">MFSFLKNWRKNDAGQTTGTQETVKEESVMPAGEAGLKTPVPTAVPEQTEQATSLSLHPSWEKEMNAQQKYAMSFMANDLTAIQVGHVALAGIHLHPHEEGVEVTAFVRNGLPQPVRLGKMNLLVLIGDNELFARQEFDLAELDEIPAFSARPWSFIFRRENFLLKDVMLLNWKLAFELAQKKLVLPQQLELEESWIKALNDTQKNSLIELARNLPPLQPNEVNVQSVQLSLDEEGAYRALLLIRNGSEQALNFEKIPLSLHDAAGDIIAQGLFELGSLTVNPHTSKPWLFIFPKESIVKQDADISRWKTALIQ</sequence>
<feature type="region of interest" description="Disordered" evidence="1">
    <location>
        <begin position="10"/>
        <end position="40"/>
    </location>
</feature>
<organism evidence="2 3">
    <name type="scientific">Brevibacillus fluminis</name>
    <dbReference type="NCBI Taxonomy" id="511487"/>
    <lineage>
        <taxon>Bacteria</taxon>
        <taxon>Bacillati</taxon>
        <taxon>Bacillota</taxon>
        <taxon>Bacilli</taxon>
        <taxon>Bacillales</taxon>
        <taxon>Paenibacillaceae</taxon>
        <taxon>Brevibacillus</taxon>
    </lineage>
</organism>
<evidence type="ECO:0000313" key="2">
    <source>
        <dbReference type="EMBL" id="RNB92666.1"/>
    </source>
</evidence>
<name>A0A3M8DX03_9BACL</name>
<accession>A0A3M8DX03</accession>
<dbReference type="InterPro" id="IPR030911">
    <property type="entry name" value="Sec_acc_SLAP"/>
</dbReference>
<proteinExistence type="predicted"/>
<dbReference type="Proteomes" id="UP000271031">
    <property type="component" value="Unassembled WGS sequence"/>
</dbReference>
<dbReference type="NCBIfam" id="TIGR04398">
    <property type="entry name" value="SLAP_DUP"/>
    <property type="match status" value="2"/>
</dbReference>
<evidence type="ECO:0000313" key="3">
    <source>
        <dbReference type="Proteomes" id="UP000271031"/>
    </source>
</evidence>